<protein>
    <submittedName>
        <fullName evidence="1">Uncharacterized protein</fullName>
    </submittedName>
</protein>
<dbReference type="Proteomes" id="UP000053144">
    <property type="component" value="Chromosome 10"/>
</dbReference>
<evidence type="ECO:0000313" key="1">
    <source>
        <dbReference type="EMBL" id="KOM55481.1"/>
    </source>
</evidence>
<gene>
    <name evidence="1" type="ORF">LR48_Vigan10g137300</name>
</gene>
<name>A0A0L9VKC2_PHAAN</name>
<sequence>MEVVLEEDDSNNSELLWLMTAAICDEEVAIGGFKNGRGQDVDGDLKDILQRPERKRNLGGGMVFGGKCESWMYFAAACAHTWSGDVKTLASVPNRASNKHGKTKYRFPRDSRPKQLCDFLIK</sequence>
<dbReference type="AlphaFoldDB" id="A0A0L9VKC2"/>
<dbReference type="Gramene" id="KOM55481">
    <property type="protein sequence ID" value="KOM55481"/>
    <property type="gene ID" value="LR48_Vigan10g137300"/>
</dbReference>
<evidence type="ECO:0000313" key="2">
    <source>
        <dbReference type="Proteomes" id="UP000053144"/>
    </source>
</evidence>
<dbReference type="EMBL" id="CM003380">
    <property type="protein sequence ID" value="KOM55481.1"/>
    <property type="molecule type" value="Genomic_DNA"/>
</dbReference>
<proteinExistence type="predicted"/>
<organism evidence="1 2">
    <name type="scientific">Phaseolus angularis</name>
    <name type="common">Azuki bean</name>
    <name type="synonym">Vigna angularis</name>
    <dbReference type="NCBI Taxonomy" id="3914"/>
    <lineage>
        <taxon>Eukaryota</taxon>
        <taxon>Viridiplantae</taxon>
        <taxon>Streptophyta</taxon>
        <taxon>Embryophyta</taxon>
        <taxon>Tracheophyta</taxon>
        <taxon>Spermatophyta</taxon>
        <taxon>Magnoliopsida</taxon>
        <taxon>eudicotyledons</taxon>
        <taxon>Gunneridae</taxon>
        <taxon>Pentapetalae</taxon>
        <taxon>rosids</taxon>
        <taxon>fabids</taxon>
        <taxon>Fabales</taxon>
        <taxon>Fabaceae</taxon>
        <taxon>Papilionoideae</taxon>
        <taxon>50 kb inversion clade</taxon>
        <taxon>NPAAA clade</taxon>
        <taxon>indigoferoid/millettioid clade</taxon>
        <taxon>Phaseoleae</taxon>
        <taxon>Vigna</taxon>
    </lineage>
</organism>
<reference evidence="2" key="1">
    <citation type="journal article" date="2015" name="Proc. Natl. Acad. Sci. U.S.A.">
        <title>Genome sequencing of adzuki bean (Vigna angularis) provides insight into high starch and low fat accumulation and domestication.</title>
        <authorList>
            <person name="Yang K."/>
            <person name="Tian Z."/>
            <person name="Chen C."/>
            <person name="Luo L."/>
            <person name="Zhao B."/>
            <person name="Wang Z."/>
            <person name="Yu L."/>
            <person name="Li Y."/>
            <person name="Sun Y."/>
            <person name="Li W."/>
            <person name="Chen Y."/>
            <person name="Li Y."/>
            <person name="Zhang Y."/>
            <person name="Ai D."/>
            <person name="Zhao J."/>
            <person name="Shang C."/>
            <person name="Ma Y."/>
            <person name="Wu B."/>
            <person name="Wang M."/>
            <person name="Gao L."/>
            <person name="Sun D."/>
            <person name="Zhang P."/>
            <person name="Guo F."/>
            <person name="Wang W."/>
            <person name="Li Y."/>
            <person name="Wang J."/>
            <person name="Varshney R.K."/>
            <person name="Wang J."/>
            <person name="Ling H.Q."/>
            <person name="Wan P."/>
        </authorList>
    </citation>
    <scope>NUCLEOTIDE SEQUENCE</scope>
    <source>
        <strain evidence="2">cv. Jingnong 6</strain>
    </source>
</reference>
<accession>A0A0L9VKC2</accession>